<evidence type="ECO:0000313" key="4">
    <source>
        <dbReference type="Proteomes" id="UP000002772"/>
    </source>
</evidence>
<feature type="domain" description="Calcineurin-like phosphoesterase" evidence="2">
    <location>
        <begin position="147"/>
        <end position="340"/>
    </location>
</feature>
<evidence type="ECO:0000259" key="2">
    <source>
        <dbReference type="Pfam" id="PF00149"/>
    </source>
</evidence>
<dbReference type="Gene3D" id="3.60.21.10">
    <property type="match status" value="1"/>
</dbReference>
<protein>
    <submittedName>
        <fullName evidence="3">Metallophosphoesterase</fullName>
    </submittedName>
</protein>
<dbReference type="SUPFAM" id="SSF56300">
    <property type="entry name" value="Metallo-dependent phosphatases"/>
    <property type="match status" value="1"/>
</dbReference>
<sequence>MINHQNYRLLATAILFLTFQSLSAFKIVHGPYLQNVGTTEVTIVWETDAPSTGWVELAPDDSTDFYAISRPRILDTSIGIVRTSKLHAVRLLSLQPNTVYRYRVVSHEVKDRGAYSSQYGSYATDFIYHMPAKHFRTLNPQKPETSFMVYNDVHEHSYLLEKLGKLVDYQNRDMVIFNGDMMNFFSHDSTFFHGFMDEAVRLFAAEKPVYYVRGNHETRGPVAEYFHDYVCPRQPNLYFTWQQGPIFFIALDTGEDKPDDDIEYSGFTDYDNYRSEQALWLKDVVKSDAFRKAKYRIVIEHIPPAIDADAWHGSLEVSQKFVPILNNAGIDLMICGHTHSFSYHPENQNMRFPILINSNHGVVAAEANTEQLHVKIVDVNGKKTFEKIYPCKH</sequence>
<dbReference type="Proteomes" id="UP000002772">
    <property type="component" value="Unassembled WGS sequence"/>
</dbReference>
<dbReference type="PANTHER" id="PTHR45867:SF3">
    <property type="entry name" value="ACID PHOSPHATASE TYPE 7"/>
    <property type="match status" value="1"/>
</dbReference>
<proteinExistence type="predicted"/>
<reference evidence="4" key="1">
    <citation type="journal article" date="2011" name="Stand. Genomic Sci.">
        <title>Non-contiguous finished genome sequence of the opportunistic oral pathogen Prevotella multisaccharivorax type strain (PPPA20).</title>
        <authorList>
            <person name="Pati A."/>
            <person name="Gronow S."/>
            <person name="Lu M."/>
            <person name="Lapidus A."/>
            <person name="Nolan M."/>
            <person name="Lucas S."/>
            <person name="Hammon N."/>
            <person name="Deshpande S."/>
            <person name="Cheng J.F."/>
            <person name="Tapia R."/>
            <person name="Han C."/>
            <person name="Goodwin L."/>
            <person name="Pitluck S."/>
            <person name="Liolios K."/>
            <person name="Pagani I."/>
            <person name="Mavromatis K."/>
            <person name="Mikhailova N."/>
            <person name="Huntemann M."/>
            <person name="Chen A."/>
            <person name="Palaniappan K."/>
            <person name="Land M."/>
            <person name="Hauser L."/>
            <person name="Detter J.C."/>
            <person name="Brambilla E.M."/>
            <person name="Rohde M."/>
            <person name="Goker M."/>
            <person name="Woyke T."/>
            <person name="Bristow J."/>
            <person name="Eisen J.A."/>
            <person name="Markowitz V."/>
            <person name="Hugenholtz P."/>
            <person name="Kyrpides N.C."/>
            <person name="Klenk H.P."/>
            <person name="Ivanova N."/>
        </authorList>
    </citation>
    <scope>NUCLEOTIDE SEQUENCE [LARGE SCALE GENOMIC DNA]</scope>
    <source>
        <strain evidence="4">DSM 17128</strain>
    </source>
</reference>
<dbReference type="GO" id="GO:0003993">
    <property type="term" value="F:acid phosphatase activity"/>
    <property type="evidence" value="ECO:0007669"/>
    <property type="project" value="InterPro"/>
</dbReference>
<dbReference type="InterPro" id="IPR029052">
    <property type="entry name" value="Metallo-depent_PP-like"/>
</dbReference>
<dbReference type="InterPro" id="IPR003961">
    <property type="entry name" value="FN3_dom"/>
</dbReference>
<dbReference type="STRING" id="688246.Premu_0494"/>
<dbReference type="InterPro" id="IPR008963">
    <property type="entry name" value="Purple_acid_Pase-like_N"/>
</dbReference>
<keyword evidence="4" id="KW-1185">Reference proteome</keyword>
<keyword evidence="1" id="KW-0732">Signal</keyword>
<evidence type="ECO:0000256" key="1">
    <source>
        <dbReference type="ARBA" id="ARBA00022729"/>
    </source>
</evidence>
<dbReference type="OrthoDB" id="596345at2"/>
<dbReference type="EMBL" id="GL945017">
    <property type="protein sequence ID" value="EGN55976.1"/>
    <property type="molecule type" value="Genomic_DNA"/>
</dbReference>
<dbReference type="AlphaFoldDB" id="F8NBV0"/>
<dbReference type="eggNOG" id="COG1409">
    <property type="taxonomic scope" value="Bacteria"/>
</dbReference>
<name>F8NBV0_9BACT</name>
<dbReference type="CDD" id="cd00063">
    <property type="entry name" value="FN3"/>
    <property type="match status" value="1"/>
</dbReference>
<dbReference type="SUPFAM" id="SSF49363">
    <property type="entry name" value="Purple acid phosphatase, N-terminal domain"/>
    <property type="match status" value="1"/>
</dbReference>
<dbReference type="InterPro" id="IPR004843">
    <property type="entry name" value="Calcineurin-like_PHP"/>
</dbReference>
<gene>
    <name evidence="3" type="ORF">Premu_0494</name>
</gene>
<dbReference type="GO" id="GO:0046872">
    <property type="term" value="F:metal ion binding"/>
    <property type="evidence" value="ECO:0007669"/>
    <property type="project" value="InterPro"/>
</dbReference>
<dbReference type="HOGENOM" id="CLU_051012_0_0_10"/>
<organism evidence="3 4">
    <name type="scientific">Hallella multisaccharivorax DSM 17128</name>
    <dbReference type="NCBI Taxonomy" id="688246"/>
    <lineage>
        <taxon>Bacteria</taxon>
        <taxon>Pseudomonadati</taxon>
        <taxon>Bacteroidota</taxon>
        <taxon>Bacteroidia</taxon>
        <taxon>Bacteroidales</taxon>
        <taxon>Prevotellaceae</taxon>
        <taxon>Hallella</taxon>
    </lineage>
</organism>
<dbReference type="Pfam" id="PF00149">
    <property type="entry name" value="Metallophos"/>
    <property type="match status" value="1"/>
</dbReference>
<evidence type="ECO:0000313" key="3">
    <source>
        <dbReference type="EMBL" id="EGN55976.1"/>
    </source>
</evidence>
<dbReference type="PANTHER" id="PTHR45867">
    <property type="entry name" value="PURPLE ACID PHOSPHATASE"/>
    <property type="match status" value="1"/>
</dbReference>
<dbReference type="RefSeq" id="WP_007572849.1">
    <property type="nucleotide sequence ID" value="NZ_BPTS01000001.1"/>
</dbReference>
<accession>F8NBV0</accession>